<dbReference type="KEGG" id="meso:BSQ44_20275"/>
<keyword evidence="2" id="KW-1185">Reference proteome</keyword>
<sequence>MAGDVHTILCGVCKVPLQGPSDGKDDNVFSCPSCGASDTRKEVLRIVTEHVEEVTARAFQEGFRKALRGNKFVKATGKPVPKRFHKYISDFNPKI</sequence>
<protein>
    <submittedName>
        <fullName evidence="1">Uncharacterized protein</fullName>
    </submittedName>
</protein>
<reference evidence="2" key="1">
    <citation type="submission" date="2016-11" db="EMBL/GenBank/DDBJ databases">
        <title>Mesorhizobium oceanicum sp. nov., isolated from deep seawater in South China Sea.</title>
        <authorList>
            <person name="Fu G.-Y."/>
        </authorList>
    </citation>
    <scope>NUCLEOTIDE SEQUENCE [LARGE SCALE GENOMIC DNA]</scope>
    <source>
        <strain evidence="2">B7</strain>
    </source>
</reference>
<dbReference type="AlphaFoldDB" id="A0A1L3SVU7"/>
<gene>
    <name evidence="1" type="ORF">BSQ44_20275</name>
</gene>
<dbReference type="Proteomes" id="UP000182840">
    <property type="component" value="Chromosome"/>
</dbReference>
<evidence type="ECO:0000313" key="2">
    <source>
        <dbReference type="Proteomes" id="UP000182840"/>
    </source>
</evidence>
<organism evidence="1 2">
    <name type="scientific">Aquibium oceanicum</name>
    <dbReference type="NCBI Taxonomy" id="1670800"/>
    <lineage>
        <taxon>Bacteria</taxon>
        <taxon>Pseudomonadati</taxon>
        <taxon>Pseudomonadota</taxon>
        <taxon>Alphaproteobacteria</taxon>
        <taxon>Hyphomicrobiales</taxon>
        <taxon>Phyllobacteriaceae</taxon>
        <taxon>Aquibium</taxon>
    </lineage>
</organism>
<dbReference type="STRING" id="1670800.BSQ44_20275"/>
<evidence type="ECO:0000313" key="1">
    <source>
        <dbReference type="EMBL" id="APH73445.1"/>
    </source>
</evidence>
<accession>A0A1L3SVU7</accession>
<proteinExistence type="predicted"/>
<dbReference type="EMBL" id="CP018171">
    <property type="protein sequence ID" value="APH73445.1"/>
    <property type="molecule type" value="Genomic_DNA"/>
</dbReference>
<name>A0A1L3SVU7_9HYPH</name>